<feature type="transmembrane region" description="Helical" evidence="9">
    <location>
        <begin position="186"/>
        <end position="204"/>
    </location>
</feature>
<dbReference type="RefSeq" id="WP_117401889.1">
    <property type="nucleotide sequence ID" value="NZ_QVNQ01000007.1"/>
</dbReference>
<keyword evidence="7 9" id="KW-0472">Membrane</keyword>
<feature type="transmembrane region" description="Helical" evidence="9">
    <location>
        <begin position="216"/>
        <end position="246"/>
    </location>
</feature>
<dbReference type="PANTHER" id="PTHR11795">
    <property type="entry name" value="BRANCHED-CHAIN AMINO ACID TRANSPORT SYSTEM PERMEASE PROTEIN LIVH"/>
    <property type="match status" value="1"/>
</dbReference>
<dbReference type="GO" id="GO:0005886">
    <property type="term" value="C:plasma membrane"/>
    <property type="evidence" value="ECO:0007669"/>
    <property type="project" value="UniProtKB-SubCell"/>
</dbReference>
<keyword evidence="6 9" id="KW-1133">Transmembrane helix</keyword>
<reference evidence="10 11" key="1">
    <citation type="submission" date="2018-08" db="EMBL/GenBank/DDBJ databases">
        <title>Actinomadura spongicola sp. nov., isolated from marine sponge Leucetta chagosensis.</title>
        <authorList>
            <person name="Li L."/>
            <person name="Lin H.W."/>
        </authorList>
    </citation>
    <scope>NUCLEOTIDE SEQUENCE [LARGE SCALE GENOMIC DNA]</scope>
    <source>
        <strain evidence="10 11">LHW52907</strain>
    </source>
</reference>
<dbReference type="EMBL" id="QVNQ01000007">
    <property type="protein sequence ID" value="RFS83191.1"/>
    <property type="molecule type" value="Genomic_DNA"/>
</dbReference>
<keyword evidence="2" id="KW-0813">Transport</keyword>
<gene>
    <name evidence="10" type="ORF">D0T12_23845</name>
</gene>
<dbReference type="InterPro" id="IPR052157">
    <property type="entry name" value="BCAA_transport_permease"/>
</dbReference>
<proteinExistence type="inferred from homology"/>
<keyword evidence="5" id="KW-0029">Amino-acid transport</keyword>
<evidence type="ECO:0000256" key="1">
    <source>
        <dbReference type="ARBA" id="ARBA00004651"/>
    </source>
</evidence>
<dbReference type="GO" id="GO:0022857">
    <property type="term" value="F:transmembrane transporter activity"/>
    <property type="evidence" value="ECO:0007669"/>
    <property type="project" value="InterPro"/>
</dbReference>
<evidence type="ECO:0000313" key="11">
    <source>
        <dbReference type="Proteomes" id="UP000262882"/>
    </source>
</evidence>
<feature type="transmembrane region" description="Helical" evidence="9">
    <location>
        <begin position="92"/>
        <end position="111"/>
    </location>
</feature>
<feature type="transmembrane region" description="Helical" evidence="9">
    <location>
        <begin position="6"/>
        <end position="24"/>
    </location>
</feature>
<evidence type="ECO:0000256" key="7">
    <source>
        <dbReference type="ARBA" id="ARBA00023136"/>
    </source>
</evidence>
<comment type="caution">
    <text evidence="10">The sequence shown here is derived from an EMBL/GenBank/DDBJ whole genome shotgun (WGS) entry which is preliminary data.</text>
</comment>
<keyword evidence="4 9" id="KW-0812">Transmembrane</keyword>
<evidence type="ECO:0000256" key="4">
    <source>
        <dbReference type="ARBA" id="ARBA00022692"/>
    </source>
</evidence>
<dbReference type="AlphaFoldDB" id="A0A372GCU3"/>
<feature type="transmembrane region" description="Helical" evidence="9">
    <location>
        <begin position="31"/>
        <end position="51"/>
    </location>
</feature>
<evidence type="ECO:0000313" key="10">
    <source>
        <dbReference type="EMBL" id="RFS83191.1"/>
    </source>
</evidence>
<dbReference type="Pfam" id="PF02653">
    <property type="entry name" value="BPD_transp_2"/>
    <property type="match status" value="1"/>
</dbReference>
<evidence type="ECO:0000256" key="9">
    <source>
        <dbReference type="SAM" id="Phobius"/>
    </source>
</evidence>
<evidence type="ECO:0000256" key="5">
    <source>
        <dbReference type="ARBA" id="ARBA00022970"/>
    </source>
</evidence>
<sequence length="285" mass="29324">MLEGAIAGLAGGGAYAALGLCLTLMFRLVRVVNFAQVAIGVIGVYTMAITAEHGWPYGLAALAGLLTATVCAAALGWVMGKWFGEAGADQRSAISIAFLVALLAVSYLAFGTDPRRMPGKFGGSLFTVGDITITQAAAVCVVGSIAVAGGAWLVLTRTVLGLRLRALSERPTTAELHAIPSRRLGVGMWAVTGLLSAAVLLVIAPQQTSDQTSLALMIIPAGAAALVGGFRSLGLTVAGGLGLGALQGALAHVSELQQYRDTVPFLAILAILIWSQRREVWDAAR</sequence>
<comment type="subcellular location">
    <subcellularLocation>
        <location evidence="1">Cell membrane</location>
        <topology evidence="1">Multi-pass membrane protein</topology>
    </subcellularLocation>
</comment>
<protein>
    <submittedName>
        <fullName evidence="10">Branched-chain amino acid ABC transporter permease</fullName>
    </submittedName>
</protein>
<evidence type="ECO:0000256" key="6">
    <source>
        <dbReference type="ARBA" id="ARBA00022989"/>
    </source>
</evidence>
<evidence type="ECO:0000256" key="3">
    <source>
        <dbReference type="ARBA" id="ARBA00022475"/>
    </source>
</evidence>
<dbReference type="GO" id="GO:0006865">
    <property type="term" value="P:amino acid transport"/>
    <property type="evidence" value="ECO:0007669"/>
    <property type="project" value="UniProtKB-KW"/>
</dbReference>
<dbReference type="Proteomes" id="UP000262882">
    <property type="component" value="Unassembled WGS sequence"/>
</dbReference>
<dbReference type="CDD" id="cd06582">
    <property type="entry name" value="TM_PBP1_LivH_like"/>
    <property type="match status" value="1"/>
</dbReference>
<accession>A0A372GCU3</accession>
<keyword evidence="11" id="KW-1185">Reference proteome</keyword>
<evidence type="ECO:0000256" key="8">
    <source>
        <dbReference type="ARBA" id="ARBA00037998"/>
    </source>
</evidence>
<feature type="transmembrane region" description="Helical" evidence="9">
    <location>
        <begin position="57"/>
        <end position="80"/>
    </location>
</feature>
<keyword evidence="3" id="KW-1003">Cell membrane</keyword>
<dbReference type="InterPro" id="IPR001851">
    <property type="entry name" value="ABC_transp_permease"/>
</dbReference>
<comment type="similarity">
    <text evidence="8">Belongs to the binding-protein-dependent transport system permease family. LivHM subfamily.</text>
</comment>
<feature type="transmembrane region" description="Helical" evidence="9">
    <location>
        <begin position="131"/>
        <end position="155"/>
    </location>
</feature>
<dbReference type="PANTHER" id="PTHR11795:SF450">
    <property type="entry name" value="ABC TRANSPORTER PERMEASE PROTEIN"/>
    <property type="match status" value="1"/>
</dbReference>
<organism evidence="10 11">
    <name type="scientific">Actinomadura spongiicola</name>
    <dbReference type="NCBI Taxonomy" id="2303421"/>
    <lineage>
        <taxon>Bacteria</taxon>
        <taxon>Bacillati</taxon>
        <taxon>Actinomycetota</taxon>
        <taxon>Actinomycetes</taxon>
        <taxon>Streptosporangiales</taxon>
        <taxon>Thermomonosporaceae</taxon>
        <taxon>Actinomadura</taxon>
    </lineage>
</organism>
<dbReference type="OrthoDB" id="27557at2"/>
<evidence type="ECO:0000256" key="2">
    <source>
        <dbReference type="ARBA" id="ARBA00022448"/>
    </source>
</evidence>
<name>A0A372GCU3_9ACTN</name>